<dbReference type="AlphaFoldDB" id="A0A8K0TMV4"/>
<feature type="compositionally biased region" description="Basic and acidic residues" evidence="9">
    <location>
        <begin position="116"/>
        <end position="131"/>
    </location>
</feature>
<evidence type="ECO:0000256" key="8">
    <source>
        <dbReference type="SAM" id="Coils"/>
    </source>
</evidence>
<dbReference type="Proteomes" id="UP000813385">
    <property type="component" value="Unassembled WGS sequence"/>
</dbReference>
<evidence type="ECO:0000256" key="7">
    <source>
        <dbReference type="ARBA" id="ARBA00023242"/>
    </source>
</evidence>
<name>A0A8K0TMV4_9PEZI</name>
<feature type="region of interest" description="Disordered" evidence="9">
    <location>
        <begin position="628"/>
        <end position="656"/>
    </location>
</feature>
<evidence type="ECO:0000256" key="4">
    <source>
        <dbReference type="ARBA" id="ARBA00023015"/>
    </source>
</evidence>
<dbReference type="PANTHER" id="PTHR31845:SF34">
    <property type="entry name" value="TRANSCRIPTIONAL ACTIVATOR OF PROTEASES PRTT"/>
    <property type="match status" value="1"/>
</dbReference>
<feature type="compositionally biased region" description="Basic and acidic residues" evidence="9">
    <location>
        <begin position="466"/>
        <end position="476"/>
    </location>
</feature>
<gene>
    <name evidence="10" type="ORF">B0T11DRAFT_282350</name>
</gene>
<sequence>MYRRRPSAQETPSTKRTAPEELPDQHLTTKRRRRILSCESCQRLKCKCDFDVNSRTCRRCHNLRIPCSRSNSDQVLPTPGGNPGNESMSSLEARLREMEERFNELTSLVKKLTNRTGHDGACDAKTRDHDSAATPNAPGSDDGDTGLERMSNPADHVVHSAPIVVLREMGRRCTGIEARPRAVGNGDLLELGTISKAEADALIKVFLYYKMHNVLIGEMSEATTSDELRQTSPFLHSVCCLHAIAYQGDMVGGLIHQKLYDRVRIALGQVLLVAPLTLEDIQGVLLMTDNGPCRTDTHPDFIDSWMLTGYCIKQAMLSISFSEIVLRIKSASSTTDDQRAIRLWATICLQHLHWAASTGRPSTIPAGYLDSCNILLSFYDASMHDGMLLSEILLYASLLQKLETRHAPQYNPENLSFTAWEERWNHLLSLPTASMLKVGFFSASLVLAVRYLQELDEDLSSNTLLSDRDHPARGSRDQNAISSHRKTARDEATGSLRAAACSHALVILQTFLQVPANVKNSVGSNRCLCLVYSAMVLAHYGEADSRIQDQISLDVISRLNQWLDGDCSKLWVVRLANIAHRKIMARIAGEQQSQVAVGEAPGTEGATGHLQNTFEGRQEYAGSSLVATAEADRPGPPPLQAASMPHGGFSGPVHGEHEQYSEWDTFPNMEDFFSGGFLEFGFVDRT</sequence>
<keyword evidence="4" id="KW-0805">Transcription regulation</keyword>
<proteinExistence type="predicted"/>
<keyword evidence="8" id="KW-0175">Coiled coil</keyword>
<evidence type="ECO:0008006" key="12">
    <source>
        <dbReference type="Google" id="ProtNLM"/>
    </source>
</evidence>
<feature type="region of interest" description="Disordered" evidence="9">
    <location>
        <begin position="116"/>
        <end position="152"/>
    </location>
</feature>
<dbReference type="CDD" id="cd12148">
    <property type="entry name" value="fungal_TF_MHR"/>
    <property type="match status" value="1"/>
</dbReference>
<evidence type="ECO:0000313" key="10">
    <source>
        <dbReference type="EMBL" id="KAH7363278.1"/>
    </source>
</evidence>
<keyword evidence="6" id="KW-0804">Transcription</keyword>
<comment type="caution">
    <text evidence="10">The sequence shown here is derived from an EMBL/GenBank/DDBJ whole genome shotgun (WGS) entry which is preliminary data.</text>
</comment>
<feature type="region of interest" description="Disordered" evidence="9">
    <location>
        <begin position="1"/>
        <end position="28"/>
    </location>
</feature>
<dbReference type="GO" id="GO:0000981">
    <property type="term" value="F:DNA-binding transcription factor activity, RNA polymerase II-specific"/>
    <property type="evidence" value="ECO:0007669"/>
    <property type="project" value="InterPro"/>
</dbReference>
<evidence type="ECO:0000256" key="5">
    <source>
        <dbReference type="ARBA" id="ARBA00023125"/>
    </source>
</evidence>
<dbReference type="GO" id="GO:0005634">
    <property type="term" value="C:nucleus"/>
    <property type="evidence" value="ECO:0007669"/>
    <property type="project" value="UniProtKB-SubCell"/>
</dbReference>
<dbReference type="OrthoDB" id="2595934at2759"/>
<evidence type="ECO:0000256" key="3">
    <source>
        <dbReference type="ARBA" id="ARBA00022833"/>
    </source>
</evidence>
<evidence type="ECO:0000256" key="1">
    <source>
        <dbReference type="ARBA" id="ARBA00004123"/>
    </source>
</evidence>
<dbReference type="Gene3D" id="4.10.240.10">
    <property type="entry name" value="Zn(2)-C6 fungal-type DNA-binding domain"/>
    <property type="match status" value="1"/>
</dbReference>
<keyword evidence="7" id="KW-0539">Nucleus</keyword>
<dbReference type="EMBL" id="JAGPXD010000003">
    <property type="protein sequence ID" value="KAH7363278.1"/>
    <property type="molecule type" value="Genomic_DNA"/>
</dbReference>
<dbReference type="PANTHER" id="PTHR31845">
    <property type="entry name" value="FINGER DOMAIN PROTEIN, PUTATIVE-RELATED"/>
    <property type="match status" value="1"/>
</dbReference>
<evidence type="ECO:0000256" key="9">
    <source>
        <dbReference type="SAM" id="MobiDB-lite"/>
    </source>
</evidence>
<organism evidence="10 11">
    <name type="scientific">Plectosphaerella cucumerina</name>
    <dbReference type="NCBI Taxonomy" id="40658"/>
    <lineage>
        <taxon>Eukaryota</taxon>
        <taxon>Fungi</taxon>
        <taxon>Dikarya</taxon>
        <taxon>Ascomycota</taxon>
        <taxon>Pezizomycotina</taxon>
        <taxon>Sordariomycetes</taxon>
        <taxon>Hypocreomycetidae</taxon>
        <taxon>Glomerellales</taxon>
        <taxon>Plectosphaerellaceae</taxon>
        <taxon>Plectosphaerella</taxon>
    </lineage>
</organism>
<dbReference type="InterPro" id="IPR051089">
    <property type="entry name" value="prtT"/>
</dbReference>
<accession>A0A8K0TMV4</accession>
<dbReference type="SUPFAM" id="SSF57701">
    <property type="entry name" value="Zn2/Cys6 DNA-binding domain"/>
    <property type="match status" value="1"/>
</dbReference>
<dbReference type="GO" id="GO:0000976">
    <property type="term" value="F:transcription cis-regulatory region binding"/>
    <property type="evidence" value="ECO:0007669"/>
    <property type="project" value="TreeGrafter"/>
</dbReference>
<evidence type="ECO:0000313" key="11">
    <source>
        <dbReference type="Proteomes" id="UP000813385"/>
    </source>
</evidence>
<keyword evidence="11" id="KW-1185">Reference proteome</keyword>
<dbReference type="InterPro" id="IPR036864">
    <property type="entry name" value="Zn2-C6_fun-type_DNA-bd_sf"/>
</dbReference>
<feature type="region of interest" description="Disordered" evidence="9">
    <location>
        <begin position="463"/>
        <end position="487"/>
    </location>
</feature>
<keyword evidence="2" id="KW-0479">Metal-binding</keyword>
<keyword evidence="3" id="KW-0862">Zinc</keyword>
<feature type="region of interest" description="Disordered" evidence="9">
    <location>
        <begin position="68"/>
        <end position="88"/>
    </location>
</feature>
<evidence type="ECO:0000256" key="6">
    <source>
        <dbReference type="ARBA" id="ARBA00023163"/>
    </source>
</evidence>
<protein>
    <recommendedName>
        <fullName evidence="12">Zn(2)-C6 fungal-type domain-containing protein</fullName>
    </recommendedName>
</protein>
<evidence type="ECO:0000256" key="2">
    <source>
        <dbReference type="ARBA" id="ARBA00022723"/>
    </source>
</evidence>
<feature type="coiled-coil region" evidence="8">
    <location>
        <begin position="88"/>
        <end position="115"/>
    </location>
</feature>
<keyword evidence="5" id="KW-0238">DNA-binding</keyword>
<reference evidence="10" key="1">
    <citation type="journal article" date="2021" name="Nat. Commun.">
        <title>Genetic determinants of endophytism in the Arabidopsis root mycobiome.</title>
        <authorList>
            <person name="Mesny F."/>
            <person name="Miyauchi S."/>
            <person name="Thiergart T."/>
            <person name="Pickel B."/>
            <person name="Atanasova L."/>
            <person name="Karlsson M."/>
            <person name="Huettel B."/>
            <person name="Barry K.W."/>
            <person name="Haridas S."/>
            <person name="Chen C."/>
            <person name="Bauer D."/>
            <person name="Andreopoulos W."/>
            <person name="Pangilinan J."/>
            <person name="LaButti K."/>
            <person name="Riley R."/>
            <person name="Lipzen A."/>
            <person name="Clum A."/>
            <person name="Drula E."/>
            <person name="Henrissat B."/>
            <person name="Kohler A."/>
            <person name="Grigoriev I.V."/>
            <person name="Martin F.M."/>
            <person name="Hacquard S."/>
        </authorList>
    </citation>
    <scope>NUCLEOTIDE SEQUENCE</scope>
    <source>
        <strain evidence="10">MPI-CAGE-AT-0016</strain>
    </source>
</reference>
<dbReference type="GO" id="GO:0008270">
    <property type="term" value="F:zinc ion binding"/>
    <property type="evidence" value="ECO:0007669"/>
    <property type="project" value="InterPro"/>
</dbReference>
<comment type="subcellular location">
    <subcellularLocation>
        <location evidence="1">Nucleus</location>
    </subcellularLocation>
</comment>